<dbReference type="RefSeq" id="WP_103965536.1">
    <property type="nucleotide sequence ID" value="NZ_FNUX01000003.1"/>
</dbReference>
<proteinExistence type="predicted"/>
<dbReference type="GO" id="GO:0003677">
    <property type="term" value="F:DNA binding"/>
    <property type="evidence" value="ECO:0007669"/>
    <property type="project" value="InterPro"/>
</dbReference>
<dbReference type="Gene3D" id="1.10.10.60">
    <property type="entry name" value="Homeodomain-like"/>
    <property type="match status" value="1"/>
</dbReference>
<dbReference type="InterPro" id="IPR016032">
    <property type="entry name" value="Sig_transdc_resp-reg_C-effctor"/>
</dbReference>
<dbReference type="SUPFAM" id="SSF46894">
    <property type="entry name" value="C-terminal effector domain of the bipartite response regulators"/>
    <property type="match status" value="1"/>
</dbReference>
<feature type="domain" description="HTH luxR-type" evidence="1">
    <location>
        <begin position="5"/>
        <end position="37"/>
    </location>
</feature>
<dbReference type="Proteomes" id="UP000236753">
    <property type="component" value="Unassembled WGS sequence"/>
</dbReference>
<evidence type="ECO:0000259" key="1">
    <source>
        <dbReference type="Pfam" id="PF00196"/>
    </source>
</evidence>
<evidence type="ECO:0000313" key="3">
    <source>
        <dbReference type="Proteomes" id="UP000236753"/>
    </source>
</evidence>
<dbReference type="Pfam" id="PF00196">
    <property type="entry name" value="GerE"/>
    <property type="match status" value="1"/>
</dbReference>
<dbReference type="GO" id="GO:0006355">
    <property type="term" value="P:regulation of DNA-templated transcription"/>
    <property type="evidence" value="ECO:0007669"/>
    <property type="project" value="InterPro"/>
</dbReference>
<protein>
    <submittedName>
        <fullName evidence="2">Regulatory protein, luxR family</fullName>
    </submittedName>
</protein>
<reference evidence="2 3" key="1">
    <citation type="submission" date="2016-10" db="EMBL/GenBank/DDBJ databases">
        <authorList>
            <person name="de Groot N.N."/>
        </authorList>
    </citation>
    <scope>NUCLEOTIDE SEQUENCE [LARGE SCALE GENOMIC DNA]</scope>
    <source>
        <strain evidence="2 3">Nm13</strain>
    </source>
</reference>
<dbReference type="AlphaFoldDB" id="A0A1H5SRQ2"/>
<accession>A0A1H5SRQ2</accession>
<dbReference type="EMBL" id="FNUX01000003">
    <property type="protein sequence ID" value="SEF53094.1"/>
    <property type="molecule type" value="Genomic_DNA"/>
</dbReference>
<name>A0A1H5SRQ2_9PROT</name>
<sequence length="121" mass="13444">MNEKQEQAILLLAQGKMCQEIAETLKITAKTVSVWRADPEFRAALNQYLTNIKAAHSERLRSLCGRALKTIEDSLNDEGLSPKDRLAASFKVLELCKVEPIKPGLTNAAKLARYDALMDSL</sequence>
<evidence type="ECO:0000313" key="2">
    <source>
        <dbReference type="EMBL" id="SEF53094.1"/>
    </source>
</evidence>
<gene>
    <name evidence="2" type="ORF">SAMN05216334_10344</name>
</gene>
<dbReference type="InterPro" id="IPR000792">
    <property type="entry name" value="Tscrpt_reg_LuxR_C"/>
</dbReference>
<organism evidence="2 3">
    <name type="scientific">Nitrosomonas ureae</name>
    <dbReference type="NCBI Taxonomy" id="44577"/>
    <lineage>
        <taxon>Bacteria</taxon>
        <taxon>Pseudomonadati</taxon>
        <taxon>Pseudomonadota</taxon>
        <taxon>Betaproteobacteria</taxon>
        <taxon>Nitrosomonadales</taxon>
        <taxon>Nitrosomonadaceae</taxon>
        <taxon>Nitrosomonas</taxon>
    </lineage>
</organism>